<dbReference type="OrthoDB" id="5241825at2"/>
<dbReference type="AlphaFoldDB" id="A0A5R9BAC7"/>
<evidence type="ECO:0000313" key="3">
    <source>
        <dbReference type="Proteomes" id="UP000310458"/>
    </source>
</evidence>
<dbReference type="Pfam" id="PF03992">
    <property type="entry name" value="ABM"/>
    <property type="match status" value="1"/>
</dbReference>
<evidence type="ECO:0000259" key="1">
    <source>
        <dbReference type="PROSITE" id="PS51725"/>
    </source>
</evidence>
<keyword evidence="2" id="KW-0503">Monooxygenase</keyword>
<protein>
    <submittedName>
        <fullName evidence="2">Antibiotic biosynthesis monooxygenase</fullName>
    </submittedName>
</protein>
<dbReference type="Proteomes" id="UP000310458">
    <property type="component" value="Unassembled WGS sequence"/>
</dbReference>
<gene>
    <name evidence="2" type="ORF">FEF26_08665</name>
</gene>
<dbReference type="Gene3D" id="3.30.70.100">
    <property type="match status" value="1"/>
</dbReference>
<dbReference type="InterPro" id="IPR007138">
    <property type="entry name" value="ABM_dom"/>
</dbReference>
<dbReference type="GO" id="GO:0004497">
    <property type="term" value="F:monooxygenase activity"/>
    <property type="evidence" value="ECO:0007669"/>
    <property type="project" value="UniProtKB-KW"/>
</dbReference>
<dbReference type="SUPFAM" id="SSF54909">
    <property type="entry name" value="Dimeric alpha+beta barrel"/>
    <property type="match status" value="1"/>
</dbReference>
<comment type="caution">
    <text evidence="2">The sequence shown here is derived from an EMBL/GenBank/DDBJ whole genome shotgun (WGS) entry which is preliminary data.</text>
</comment>
<dbReference type="RefSeq" id="WP_138253145.1">
    <property type="nucleotide sequence ID" value="NZ_VAVZ01000021.1"/>
</dbReference>
<evidence type="ECO:0000313" key="2">
    <source>
        <dbReference type="EMBL" id="TLP96781.1"/>
    </source>
</evidence>
<keyword evidence="3" id="KW-1185">Reference proteome</keyword>
<accession>A0A5R9BAC7</accession>
<dbReference type="EMBL" id="VAVZ01000021">
    <property type="protein sequence ID" value="TLP96781.1"/>
    <property type="molecule type" value="Genomic_DNA"/>
</dbReference>
<proteinExistence type="predicted"/>
<name>A0A5R9BAC7_9MICC</name>
<keyword evidence="2" id="KW-0560">Oxidoreductase</keyword>
<sequence length="103" mass="11172">MTVVVTAVFQPKEGKKAELVEAMRRGIEAVHQEDGCELYAIHDAEDGTVTMLEKWTSVEALDTHGEGEPVRQLLADITDLIDGVPVVTRMTPIPMGADKQGAL</sequence>
<dbReference type="PROSITE" id="PS51725">
    <property type="entry name" value="ABM"/>
    <property type="match status" value="1"/>
</dbReference>
<organism evidence="2 3">
    <name type="scientific">Nesterenkonia salmonea</name>
    <dbReference type="NCBI Taxonomy" id="1804987"/>
    <lineage>
        <taxon>Bacteria</taxon>
        <taxon>Bacillati</taxon>
        <taxon>Actinomycetota</taxon>
        <taxon>Actinomycetes</taxon>
        <taxon>Micrococcales</taxon>
        <taxon>Micrococcaceae</taxon>
        <taxon>Nesterenkonia</taxon>
    </lineage>
</organism>
<reference evidence="2 3" key="1">
    <citation type="submission" date="2019-05" db="EMBL/GenBank/DDBJ databases">
        <title>Nesterenkonia sp. GY074 isolated from the Southern Atlantic Ocean.</title>
        <authorList>
            <person name="Zhang G."/>
        </authorList>
    </citation>
    <scope>NUCLEOTIDE SEQUENCE [LARGE SCALE GENOMIC DNA]</scope>
    <source>
        <strain evidence="2 3">GY074</strain>
    </source>
</reference>
<dbReference type="InterPro" id="IPR011008">
    <property type="entry name" value="Dimeric_a/b-barrel"/>
</dbReference>
<feature type="domain" description="ABM" evidence="1">
    <location>
        <begin position="3"/>
        <end position="90"/>
    </location>
</feature>